<dbReference type="Gene3D" id="3.90.1640.10">
    <property type="entry name" value="inorganic pyrophosphatase (n-terminal core)"/>
    <property type="match status" value="1"/>
</dbReference>
<evidence type="ECO:0000259" key="2">
    <source>
        <dbReference type="Pfam" id="PF02272"/>
    </source>
</evidence>
<dbReference type="InterPro" id="IPR001667">
    <property type="entry name" value="DDH_dom"/>
</dbReference>
<dbReference type="Pfam" id="PF02272">
    <property type="entry name" value="DHHA1"/>
    <property type="match status" value="1"/>
</dbReference>
<name>A0A7C3WRP0_9BACT</name>
<accession>A0A7C3WRP0</accession>
<feature type="domain" description="DDH" evidence="1">
    <location>
        <begin position="22"/>
        <end position="159"/>
    </location>
</feature>
<dbReference type="Gene3D" id="3.10.310.30">
    <property type="match status" value="1"/>
</dbReference>
<protein>
    <submittedName>
        <fullName evidence="3">Bifunctional oligoribonuclease/PAP phosphatase NrnA</fullName>
    </submittedName>
</protein>
<dbReference type="GO" id="GO:0003676">
    <property type="term" value="F:nucleic acid binding"/>
    <property type="evidence" value="ECO:0007669"/>
    <property type="project" value="InterPro"/>
</dbReference>
<organism evidence="3">
    <name type="scientific">Dictyoglomus turgidum</name>
    <dbReference type="NCBI Taxonomy" id="513050"/>
    <lineage>
        <taxon>Bacteria</taxon>
        <taxon>Pseudomonadati</taxon>
        <taxon>Dictyoglomota</taxon>
        <taxon>Dictyoglomia</taxon>
        <taxon>Dictyoglomales</taxon>
        <taxon>Dictyoglomaceae</taxon>
        <taxon>Dictyoglomus</taxon>
    </lineage>
</organism>
<evidence type="ECO:0000313" key="3">
    <source>
        <dbReference type="EMBL" id="HGB31330.1"/>
    </source>
</evidence>
<comment type="caution">
    <text evidence="3">The sequence shown here is derived from an EMBL/GenBank/DDBJ whole genome shotgun (WGS) entry which is preliminary data.</text>
</comment>
<dbReference type="PANTHER" id="PTHR47618:SF1">
    <property type="entry name" value="BIFUNCTIONAL OLIGORIBONUCLEASE AND PAP PHOSPHATASE NRNA"/>
    <property type="match status" value="1"/>
</dbReference>
<evidence type="ECO:0000259" key="1">
    <source>
        <dbReference type="Pfam" id="PF01368"/>
    </source>
</evidence>
<dbReference type="Pfam" id="PF01368">
    <property type="entry name" value="DHH"/>
    <property type="match status" value="1"/>
</dbReference>
<dbReference type="EMBL" id="DTGA01000132">
    <property type="protein sequence ID" value="HGB31330.1"/>
    <property type="molecule type" value="Genomic_DNA"/>
</dbReference>
<reference evidence="3" key="1">
    <citation type="journal article" date="2020" name="mSystems">
        <title>Genome- and Community-Level Interaction Insights into Carbon Utilization and Element Cycling Functions of Hydrothermarchaeota in Hydrothermal Sediment.</title>
        <authorList>
            <person name="Zhou Z."/>
            <person name="Liu Y."/>
            <person name="Xu W."/>
            <person name="Pan J."/>
            <person name="Luo Z.H."/>
            <person name="Li M."/>
        </authorList>
    </citation>
    <scope>NUCLEOTIDE SEQUENCE [LARGE SCALE GENOMIC DNA]</scope>
    <source>
        <strain evidence="3">SpSt-751</strain>
    </source>
</reference>
<dbReference type="InterPro" id="IPR051319">
    <property type="entry name" value="Oligoribo/pAp-PDE_c-di-AMP_PDE"/>
</dbReference>
<dbReference type="InterPro" id="IPR003156">
    <property type="entry name" value="DHHA1_dom"/>
</dbReference>
<dbReference type="SUPFAM" id="SSF64182">
    <property type="entry name" value="DHH phosphoesterases"/>
    <property type="match status" value="1"/>
</dbReference>
<proteinExistence type="predicted"/>
<dbReference type="PANTHER" id="PTHR47618">
    <property type="entry name" value="BIFUNCTIONAL OLIGORIBONUCLEASE AND PAP PHOSPHATASE NRNA"/>
    <property type="match status" value="1"/>
</dbReference>
<dbReference type="InterPro" id="IPR038763">
    <property type="entry name" value="DHH_sf"/>
</dbReference>
<feature type="domain" description="DHHA1" evidence="2">
    <location>
        <begin position="234"/>
        <end position="322"/>
    </location>
</feature>
<gene>
    <name evidence="3" type="ORF">ENV35_05585</name>
</gene>
<sequence length="332" mass="38026">MKKINKEIRKLKDIIDKYQDFILFTHINPDGDAVGSILGFYYFLSEIGKKPYIFLNSPIPSFYKFLVNEDLNIISNLDRPYDVGIVFDCSDIYRIKEDVNIKEKTKVLINIDHHTSNSNFGDINIINEKASSVTEIIYDILTKLKFNISINVAKCLLTGLITDTGSFRFSNTTPKSLKVASNLVKIGVDISSISKEIYERRKLSALKLLGISLIRMNVDKDIAWSFINMEDMQKYNATLEDTEGIIDTLRMLKDVRVVAFFYPINEKILKVSLRSKDNHIDVSKFAQYFGGGGHKEAAGFQVKDNNSFDAYNFVINKLKEFIKENERISFSK</sequence>
<dbReference type="AlphaFoldDB" id="A0A7C3WRP0"/>